<reference evidence="13" key="1">
    <citation type="submission" date="2019-11" db="UniProtKB">
        <authorList>
            <consortium name="WormBaseParasite"/>
        </authorList>
    </citation>
    <scope>IDENTIFICATION</scope>
</reference>
<dbReference type="EC" id="2.7.10.2" evidence="1"/>
<keyword evidence="5" id="KW-0418">Kinase</keyword>
<dbReference type="PROSITE" id="PS00109">
    <property type="entry name" value="PROTEIN_KINASE_TYR"/>
    <property type="match status" value="1"/>
</dbReference>
<dbReference type="SMART" id="SM00219">
    <property type="entry name" value="TyrKc"/>
    <property type="match status" value="1"/>
</dbReference>
<dbReference type="InterPro" id="IPR017441">
    <property type="entry name" value="Protein_kinase_ATP_BS"/>
</dbReference>
<dbReference type="PRINTS" id="PR00109">
    <property type="entry name" value="TYRKINASE"/>
</dbReference>
<feature type="binding site" evidence="9">
    <location>
        <position position="244"/>
    </location>
    <ligand>
        <name>ATP</name>
        <dbReference type="ChEBI" id="CHEBI:30616"/>
    </ligand>
</feature>
<feature type="compositionally biased region" description="Basic and acidic residues" evidence="10">
    <location>
        <begin position="19"/>
        <end position="28"/>
    </location>
</feature>
<feature type="compositionally biased region" description="Low complexity" evidence="10">
    <location>
        <begin position="905"/>
        <end position="918"/>
    </location>
</feature>
<evidence type="ECO:0000256" key="1">
    <source>
        <dbReference type="ARBA" id="ARBA00011903"/>
    </source>
</evidence>
<dbReference type="PROSITE" id="PS50011">
    <property type="entry name" value="PROTEIN_KINASE_DOM"/>
    <property type="match status" value="1"/>
</dbReference>
<evidence type="ECO:0000259" key="12">
    <source>
        <dbReference type="PROSITE" id="PS50108"/>
    </source>
</evidence>
<dbReference type="PROSITE" id="PS50108">
    <property type="entry name" value="CRIB"/>
    <property type="match status" value="1"/>
</dbReference>
<dbReference type="InterPro" id="IPR001245">
    <property type="entry name" value="Ser-Thr/Tyr_kinase_cat_dom"/>
</dbReference>
<dbReference type="Pfam" id="PF22931">
    <property type="entry name" value="SAM_TNK"/>
    <property type="match status" value="1"/>
</dbReference>
<feature type="domain" description="CRIB" evidence="12">
    <location>
        <begin position="622"/>
        <end position="636"/>
    </location>
</feature>
<dbReference type="InterPro" id="IPR055175">
    <property type="entry name" value="ACK/TNK-like_SAM"/>
</dbReference>
<dbReference type="InterPro" id="IPR000719">
    <property type="entry name" value="Prot_kinase_dom"/>
</dbReference>
<dbReference type="InterPro" id="IPR011009">
    <property type="entry name" value="Kinase-like_dom_sf"/>
</dbReference>
<feature type="region of interest" description="Disordered" evidence="10">
    <location>
        <begin position="1168"/>
        <end position="1259"/>
    </location>
</feature>
<proteinExistence type="predicted"/>
<keyword evidence="6 9" id="KW-0067">ATP-binding</keyword>
<keyword evidence="4 9" id="KW-0547">Nucleotide-binding</keyword>
<dbReference type="PANTHER" id="PTHR24418">
    <property type="entry name" value="TYROSINE-PROTEIN KINASE"/>
    <property type="match status" value="1"/>
</dbReference>
<feature type="compositionally biased region" description="Polar residues" evidence="10">
    <location>
        <begin position="661"/>
        <end position="670"/>
    </location>
</feature>
<evidence type="ECO:0000256" key="6">
    <source>
        <dbReference type="ARBA" id="ARBA00022840"/>
    </source>
</evidence>
<dbReference type="InterPro" id="IPR008266">
    <property type="entry name" value="Tyr_kinase_AS"/>
</dbReference>
<evidence type="ECO:0000256" key="2">
    <source>
        <dbReference type="ARBA" id="ARBA00022443"/>
    </source>
</evidence>
<feature type="compositionally biased region" description="Polar residues" evidence="10">
    <location>
        <begin position="169"/>
        <end position="182"/>
    </location>
</feature>
<dbReference type="InterPro" id="IPR050198">
    <property type="entry name" value="Non-receptor_tyrosine_kinases"/>
</dbReference>
<dbReference type="GO" id="GO:0004715">
    <property type="term" value="F:non-membrane spanning protein tyrosine kinase activity"/>
    <property type="evidence" value="ECO:0007669"/>
    <property type="project" value="UniProtKB-EC"/>
</dbReference>
<evidence type="ECO:0000256" key="8">
    <source>
        <dbReference type="ARBA" id="ARBA00047899"/>
    </source>
</evidence>
<evidence type="ECO:0000256" key="5">
    <source>
        <dbReference type="ARBA" id="ARBA00022777"/>
    </source>
</evidence>
<dbReference type="SUPFAM" id="SSF56112">
    <property type="entry name" value="Protein kinase-like (PK-like)"/>
    <property type="match status" value="1"/>
</dbReference>
<dbReference type="InterPro" id="IPR000095">
    <property type="entry name" value="CRIB_dom"/>
</dbReference>
<evidence type="ECO:0000256" key="4">
    <source>
        <dbReference type="ARBA" id="ARBA00022741"/>
    </source>
</evidence>
<dbReference type="WBParaSite" id="MCU_000306-RA">
    <property type="protein sequence ID" value="MCU_000306-RA"/>
    <property type="gene ID" value="MCU_000306"/>
</dbReference>
<dbReference type="Pfam" id="PF07653">
    <property type="entry name" value="SH3_2"/>
    <property type="match status" value="1"/>
</dbReference>
<accession>A0A5K3EG94</accession>
<feature type="compositionally biased region" description="Pro residues" evidence="10">
    <location>
        <begin position="733"/>
        <end position="743"/>
    </location>
</feature>
<keyword evidence="2" id="KW-0728">SH3 domain</keyword>
<organism evidence="13">
    <name type="scientific">Mesocestoides corti</name>
    <name type="common">Flatworm</name>
    <dbReference type="NCBI Taxonomy" id="53468"/>
    <lineage>
        <taxon>Eukaryota</taxon>
        <taxon>Metazoa</taxon>
        <taxon>Spiralia</taxon>
        <taxon>Lophotrochozoa</taxon>
        <taxon>Platyhelminthes</taxon>
        <taxon>Cestoda</taxon>
        <taxon>Eucestoda</taxon>
        <taxon>Cyclophyllidea</taxon>
        <taxon>Mesocestoididae</taxon>
        <taxon>Mesocestoides</taxon>
    </lineage>
</organism>
<evidence type="ECO:0000256" key="10">
    <source>
        <dbReference type="SAM" id="MobiDB-lite"/>
    </source>
</evidence>
<keyword evidence="3" id="KW-0808">Transferase</keyword>
<feature type="region of interest" description="Disordered" evidence="10">
    <location>
        <begin position="574"/>
        <end position="597"/>
    </location>
</feature>
<name>A0A5K3EG94_MESCO</name>
<dbReference type="InterPro" id="IPR020635">
    <property type="entry name" value="Tyr_kinase_cat_dom"/>
</dbReference>
<feature type="domain" description="Protein kinase" evidence="11">
    <location>
        <begin position="211"/>
        <end position="479"/>
    </location>
</feature>
<dbReference type="GO" id="GO:0004674">
    <property type="term" value="F:protein serine/threonine kinase activity"/>
    <property type="evidence" value="ECO:0007669"/>
    <property type="project" value="UniProtKB-EC"/>
</dbReference>
<dbReference type="PROSITE" id="PS00107">
    <property type="entry name" value="PROTEIN_KINASE_ATP"/>
    <property type="match status" value="1"/>
</dbReference>
<dbReference type="SUPFAM" id="SSF50044">
    <property type="entry name" value="SH3-domain"/>
    <property type="match status" value="1"/>
</dbReference>
<keyword evidence="7" id="KW-0829">Tyrosine-protein kinase</keyword>
<evidence type="ECO:0000259" key="11">
    <source>
        <dbReference type="PROSITE" id="PS50011"/>
    </source>
</evidence>
<feature type="region of interest" description="Disordered" evidence="10">
    <location>
        <begin position="652"/>
        <end position="749"/>
    </location>
</feature>
<dbReference type="Gene3D" id="3.30.200.20">
    <property type="entry name" value="Phosphorylase Kinase, domain 1"/>
    <property type="match status" value="1"/>
</dbReference>
<feature type="region of interest" description="Disordered" evidence="10">
    <location>
        <begin position="795"/>
        <end position="855"/>
    </location>
</feature>
<sequence length="1287" mass="138847">MLSQPHSSLLTPNHQSGTLEHRGSSDRNRLHRTSSFSSLLFTRRPSTSSSVASSSSIYSPLHQNIWSRQTPISTELDHCWGGGGRRSREVQRESYQDFYDFLKAADLDEYYSVFSKHLKIRTVSQLKYVTDIELTEMGMSRPEVRRLKKHFERECPQTTMGKLKKKLGRSTSARPPNKQRATTEPPADARSSPHADTSGISGYRIIPASELDLASPLGQGEFGRVHQGLWRPSSMGRQLQVAVKILDLDRFPTKTEDFLKEAAIMNNLDHPDIVRLYGVCVAPKCLRLVTELAPLRSLLECLREPDLRTSFPVSTLHNFAVQIARGMSYLEEERLVHRDLAARNILVFAKDKVKIGDFGLSRALQLGKSYYQTNFNANLRLPIAWCALEAIHDLRFTSASDVWSYGVTLWEMFTYGFVPWAGLSGKQILEAVDVPNSRRLAQPDACPDAVFDAVMRACWNHEPNSRPTFAQLTEMLPHLSPQAWSVVEDSLKTESSPPKIVNDIRPFLTENGSHEADAPDVDNQPSKSLLKVRAGETVYVLSKKNPELWKVVSHSTCQVGYVPPENLRIVSTTVPSSQRTPGPHHHHHTSGGTLSRMRLRFSRRESNRGSPRGPMRLNRDLISLPQNDFRHVGHVGADGTVFGDVGFSLEDVEGGKRDSSPTDSCLTIESTSDKENPRLSDLTINEQRASRGSPVAYDRVKALPSHPETCTPPPLRSPSENSRIAEKPCSATQPPPSSTPAAPPSWFSTSNDAANGCEASILDMGSSFMEEIFQCLSAKTDGLGISAVASPEVGASQSAAPVTSKTSPPPSPTRVEREASSSPPISVRTPLPPVSKPTRSRETTPSEFSSQAQEQPLRNAIKRLSLDQANGFDASSPSLSSADAAGDRASLVDTSSRHFRGIGGSSSSRAGTTSTLARAFRKSSASLTRRSAAQKAPSALSLEQPQAPLIKGRLEPSGKLKRPIISGPVMISNPVLFAGSSAASILSSEGTTTAAVSTPPLSLHETSRGSSITAFSNSTFPFGAASNTTLMTPPATTTSSTTPSISPAPSTSSLATSSNSSSNIYNQSSSSGYSRFAPPAAILSSSHGGGGGGLRALRDRCDLVFRAPAMSSGSAFVGRRRANPVNAADHESRYHGYAGDTLGRRHRSVFTPCPATVTLPRRNHFSLKERLNPSAEADVSSAARVEPTRISSYSTRERSADQQTNPSPSELDQSSSVATPTASDYTFIPPSSSLPGPDLKSSPPSQDVTASAAPASSEIGGGLSEELLSFWGSEFASILGESASAAS</sequence>
<dbReference type="SMART" id="SM00285">
    <property type="entry name" value="PBD"/>
    <property type="match status" value="1"/>
</dbReference>
<protein>
    <recommendedName>
        <fullName evidence="1">non-specific protein-tyrosine kinase</fullName>
        <ecNumber evidence="1">2.7.10.2</ecNumber>
    </recommendedName>
</protein>
<evidence type="ECO:0000256" key="3">
    <source>
        <dbReference type="ARBA" id="ARBA00022679"/>
    </source>
</evidence>
<dbReference type="InterPro" id="IPR036028">
    <property type="entry name" value="SH3-like_dom_sf"/>
</dbReference>
<evidence type="ECO:0000256" key="7">
    <source>
        <dbReference type="ARBA" id="ARBA00023137"/>
    </source>
</evidence>
<dbReference type="Pfam" id="PF07714">
    <property type="entry name" value="PK_Tyr_Ser-Thr"/>
    <property type="match status" value="1"/>
</dbReference>
<feature type="region of interest" description="Disordered" evidence="10">
    <location>
        <begin position="1"/>
        <end position="29"/>
    </location>
</feature>
<feature type="compositionally biased region" description="Polar residues" evidence="10">
    <location>
        <begin position="845"/>
        <end position="855"/>
    </location>
</feature>
<comment type="catalytic activity">
    <reaction evidence="8">
        <text>L-threonyl-[protein] + ATP = O-phospho-L-threonyl-[protein] + ADP + H(+)</text>
        <dbReference type="Rhea" id="RHEA:46608"/>
        <dbReference type="Rhea" id="RHEA-COMP:11060"/>
        <dbReference type="Rhea" id="RHEA-COMP:11605"/>
        <dbReference type="ChEBI" id="CHEBI:15378"/>
        <dbReference type="ChEBI" id="CHEBI:30013"/>
        <dbReference type="ChEBI" id="CHEBI:30616"/>
        <dbReference type="ChEBI" id="CHEBI:61977"/>
        <dbReference type="ChEBI" id="CHEBI:456216"/>
        <dbReference type="EC" id="2.7.11.1"/>
    </reaction>
</comment>
<dbReference type="Gene3D" id="1.10.510.10">
    <property type="entry name" value="Transferase(Phosphotransferase) domain 1"/>
    <property type="match status" value="1"/>
</dbReference>
<feature type="region of interest" description="Disordered" evidence="10">
    <location>
        <begin position="896"/>
        <end position="944"/>
    </location>
</feature>
<evidence type="ECO:0000313" key="13">
    <source>
        <dbReference type="WBParaSite" id="MCU_000306-RA"/>
    </source>
</evidence>
<feature type="region of interest" description="Disordered" evidence="10">
    <location>
        <begin position="1026"/>
        <end position="1061"/>
    </location>
</feature>
<feature type="region of interest" description="Disordered" evidence="10">
    <location>
        <begin position="150"/>
        <end position="199"/>
    </location>
</feature>
<dbReference type="FunFam" id="1.10.510.10:FF:000521">
    <property type="entry name" value="Tyrosine-protein kinase pr2"/>
    <property type="match status" value="1"/>
</dbReference>
<dbReference type="InterPro" id="IPR001452">
    <property type="entry name" value="SH3_domain"/>
</dbReference>
<dbReference type="GO" id="GO:0005524">
    <property type="term" value="F:ATP binding"/>
    <property type="evidence" value="ECO:0007669"/>
    <property type="project" value="UniProtKB-UniRule"/>
</dbReference>
<feature type="compositionally biased region" description="Polar residues" evidence="10">
    <location>
        <begin position="1"/>
        <end position="18"/>
    </location>
</feature>
<evidence type="ECO:0000256" key="9">
    <source>
        <dbReference type="PROSITE-ProRule" id="PRU10141"/>
    </source>
</evidence>
<feature type="compositionally biased region" description="Polar residues" evidence="10">
    <location>
        <begin position="1201"/>
        <end position="1234"/>
    </location>
</feature>